<organism evidence="7">
    <name type="scientific">Leptolyngbya sp. NK1-12</name>
    <dbReference type="NCBI Taxonomy" id="2547451"/>
    <lineage>
        <taxon>Bacteria</taxon>
        <taxon>Bacillati</taxon>
        <taxon>Cyanobacteriota</taxon>
        <taxon>Cyanophyceae</taxon>
        <taxon>Leptolyngbyales</taxon>
        <taxon>Leptolyngbyaceae</taxon>
        <taxon>Leptolyngbya group</taxon>
        <taxon>Leptolyngbya</taxon>
    </lineage>
</organism>
<dbReference type="PANTHER" id="PTHR30337:SF0">
    <property type="entry name" value="NUCLEASE SBCCD SUBUNIT D"/>
    <property type="match status" value="1"/>
</dbReference>
<feature type="domain" description="Calcineurin-like phosphoesterase" evidence="6">
    <location>
        <begin position="3"/>
        <end position="215"/>
    </location>
</feature>
<proteinExistence type="inferred from homology"/>
<dbReference type="Gene3D" id="3.60.21.10">
    <property type="match status" value="1"/>
</dbReference>
<dbReference type="RefSeq" id="WP_316433739.1">
    <property type="nucleotide sequence ID" value="NZ_CP053586.1"/>
</dbReference>
<evidence type="ECO:0000256" key="3">
    <source>
        <dbReference type="ARBA" id="ARBA00022722"/>
    </source>
</evidence>
<dbReference type="Pfam" id="PF00149">
    <property type="entry name" value="Metallophos"/>
    <property type="match status" value="1"/>
</dbReference>
<dbReference type="InterPro" id="IPR050535">
    <property type="entry name" value="DNA_Repair-Maintenance_Comp"/>
</dbReference>
<evidence type="ECO:0000259" key="6">
    <source>
        <dbReference type="Pfam" id="PF00149"/>
    </source>
</evidence>
<dbReference type="AlphaFoldDB" id="A0AA96WBS1"/>
<evidence type="ECO:0000256" key="1">
    <source>
        <dbReference type="ARBA" id="ARBA00010555"/>
    </source>
</evidence>
<name>A0AA96WBS1_9CYAN</name>
<dbReference type="PANTHER" id="PTHR30337">
    <property type="entry name" value="COMPONENT OF ATP-DEPENDENT DSDNA EXONUCLEASE"/>
    <property type="match status" value="1"/>
</dbReference>
<dbReference type="InterPro" id="IPR041796">
    <property type="entry name" value="Mre11_N"/>
</dbReference>
<evidence type="ECO:0000256" key="5">
    <source>
        <dbReference type="ARBA" id="ARBA00022839"/>
    </source>
</evidence>
<keyword evidence="3" id="KW-0540">Nuclease</keyword>
<dbReference type="GO" id="GO:0004527">
    <property type="term" value="F:exonuclease activity"/>
    <property type="evidence" value="ECO:0007669"/>
    <property type="project" value="UniProtKB-KW"/>
</dbReference>
<reference evidence="7" key="1">
    <citation type="submission" date="2020-05" db="EMBL/GenBank/DDBJ databases">
        <authorList>
            <person name="Zhu T."/>
            <person name="Keshari N."/>
            <person name="Lu X."/>
        </authorList>
    </citation>
    <scope>NUCLEOTIDE SEQUENCE</scope>
    <source>
        <strain evidence="7">NK1-12</strain>
    </source>
</reference>
<sequence length="431" mass="48849">MPRFLHLADVHLGFDRYDCKERTQDFFYAFNDAIEKYAIAERVDFVLIAGDLFEHRNIQPATLNQAQYCLQELQKAGIPVLAIEGNHDNRPYGTKTNWLRYLADWGLLILLEPGDATAEESFYSPWNGRSGAYIDLDCGVRVLGSSWYGTSAPKAIEQIVAAMGKLPPSAGPTILMFHHGLEGQIARYQGALRYADVLPLKQAGVDYLALGHIHKSYSLENWIFNPGSIEANSVEEASYQRGVYLVEINETGIQAELKQDYYQRDVVRLKLSTNGQESVEELEQQAIAQVQQAIQQNRLRPADAPIVELRIDGQVGFDRLELDTRRLQQQLQQLSNALIFLLKYEVDSLAYASHLTEDASRLQIEREVFLDLLTANNSYKKRAAELADGLIALKEQQLEGRSEAELYRFVRDMVLPERLYSVDALESEELS</sequence>
<comment type="similarity">
    <text evidence="1">Belongs to the SbcD family.</text>
</comment>
<evidence type="ECO:0000313" key="7">
    <source>
        <dbReference type="EMBL" id="WNZ22298.1"/>
    </source>
</evidence>
<dbReference type="InterPro" id="IPR029052">
    <property type="entry name" value="Metallo-depent_PP-like"/>
</dbReference>
<keyword evidence="5 7" id="KW-0269">Exonuclease</keyword>
<gene>
    <name evidence="7" type="ORF">HJG54_05080</name>
</gene>
<dbReference type="CDD" id="cd00840">
    <property type="entry name" value="MPP_Mre11_N"/>
    <property type="match status" value="1"/>
</dbReference>
<evidence type="ECO:0000256" key="2">
    <source>
        <dbReference type="ARBA" id="ARBA00013365"/>
    </source>
</evidence>
<accession>A0AA96WBS1</accession>
<dbReference type="SUPFAM" id="SSF56300">
    <property type="entry name" value="Metallo-dependent phosphatases"/>
    <property type="match status" value="1"/>
</dbReference>
<dbReference type="EMBL" id="CP053586">
    <property type="protein sequence ID" value="WNZ22298.1"/>
    <property type="molecule type" value="Genomic_DNA"/>
</dbReference>
<protein>
    <recommendedName>
        <fullName evidence="2">Nuclease SbcCD subunit D</fullName>
    </recommendedName>
</protein>
<evidence type="ECO:0000256" key="4">
    <source>
        <dbReference type="ARBA" id="ARBA00022801"/>
    </source>
</evidence>
<keyword evidence="4" id="KW-0378">Hydrolase</keyword>
<dbReference type="InterPro" id="IPR004843">
    <property type="entry name" value="Calcineurin-like_PHP"/>
</dbReference>